<feature type="domain" description="Cas12f1-like TNB" evidence="2">
    <location>
        <begin position="274"/>
        <end position="336"/>
    </location>
</feature>
<accession>A0A7G9GIZ2</accession>
<dbReference type="InterPro" id="IPR051399">
    <property type="entry name" value="RNA-guided_DNA_endo/Transpos"/>
</dbReference>
<dbReference type="NCBIfam" id="NF040570">
    <property type="entry name" value="guided_TnpB"/>
    <property type="match status" value="1"/>
</dbReference>
<proteinExistence type="predicted"/>
<sequence length="342" mass="40834">MYLTIKTNLKITPWAMDVIQRYGIIYHKEFERLIHLYQQAGKIIFIGYREINSEIAFHSKEQLIRLAQTFYEIRKKHATAQYHRLFVLSARSFQLKDDEVLMEFGRGFMKYPLRCTILLNDHQKQMLRQHEVLRMDVCKENKYYVVRFILKTESILSQHTQENEISMGIDLGMKCPAVCYTSDGKIKFVGNGRQMKYEFRRINLRYRKLQKSNNPVKLKNYGHKLHNYKKHIDHCISKDIVMYAKQQNVTVIRLEKLLNLQQKFHRHDMICWSYQRLANYIEYKANLEGIRVEYVNPYLTTKRCPKCGKINNVKGRDYICNCGFHKHRDLVGAMNILHAPKA</sequence>
<organism evidence="3 4">
    <name type="scientific">[Eubacterium] hominis</name>
    <dbReference type="NCBI Taxonomy" id="2764325"/>
    <lineage>
        <taxon>Bacteria</taxon>
        <taxon>Bacillati</taxon>
        <taxon>Bacillota</taxon>
        <taxon>Erysipelotrichia</taxon>
        <taxon>Erysipelotrichales</taxon>
        <taxon>Erysipelotrichaceae</taxon>
        <taxon>Amedibacillus</taxon>
    </lineage>
</organism>
<dbReference type="EMBL" id="CP060636">
    <property type="protein sequence ID" value="QNM10774.1"/>
    <property type="molecule type" value="Genomic_DNA"/>
</dbReference>
<keyword evidence="4" id="KW-1185">Reference proteome</keyword>
<dbReference type="RefSeq" id="WP_158552358.1">
    <property type="nucleotide sequence ID" value="NZ_CP060636.1"/>
</dbReference>
<protein>
    <submittedName>
        <fullName evidence="3">IS200/IS605 family element transposase accessory protein TnpB</fullName>
    </submittedName>
</protein>
<gene>
    <name evidence="3" type="primary">tnpB</name>
    <name evidence="3" type="ORF">H9Q80_10785</name>
</gene>
<evidence type="ECO:0000313" key="4">
    <source>
        <dbReference type="Proteomes" id="UP000515856"/>
    </source>
</evidence>
<dbReference type="Proteomes" id="UP000515856">
    <property type="component" value="Chromosome"/>
</dbReference>
<dbReference type="AlphaFoldDB" id="A0A7G9GIZ2"/>
<dbReference type="GO" id="GO:0003677">
    <property type="term" value="F:DNA binding"/>
    <property type="evidence" value="ECO:0007669"/>
    <property type="project" value="UniProtKB-KW"/>
</dbReference>
<dbReference type="NCBIfam" id="TIGR01766">
    <property type="entry name" value="IS200/IS605 family accessory protein TnpB-like domain"/>
    <property type="match status" value="1"/>
</dbReference>
<evidence type="ECO:0000259" key="2">
    <source>
        <dbReference type="Pfam" id="PF07282"/>
    </source>
</evidence>
<reference evidence="3 4" key="1">
    <citation type="submission" date="2020-08" db="EMBL/GenBank/DDBJ databases">
        <authorList>
            <person name="Liu C."/>
            <person name="Sun Q."/>
        </authorList>
    </citation>
    <scope>NUCLEOTIDE SEQUENCE [LARGE SCALE GENOMIC DNA]</scope>
    <source>
        <strain evidence="3 4">NSJ-61</strain>
    </source>
</reference>
<evidence type="ECO:0000256" key="1">
    <source>
        <dbReference type="ARBA" id="ARBA00023125"/>
    </source>
</evidence>
<dbReference type="InterPro" id="IPR010095">
    <property type="entry name" value="Cas12f1-like_TNB"/>
</dbReference>
<dbReference type="KEGG" id="ehn:H9Q80_10785"/>
<dbReference type="PANTHER" id="PTHR30405">
    <property type="entry name" value="TRANSPOSASE"/>
    <property type="match status" value="1"/>
</dbReference>
<keyword evidence="1" id="KW-0238">DNA-binding</keyword>
<dbReference type="PANTHER" id="PTHR30405:SF11">
    <property type="entry name" value="RNA-GUIDED DNA ENDONUCLEASE RV2885C-RELATED"/>
    <property type="match status" value="1"/>
</dbReference>
<dbReference type="Pfam" id="PF07282">
    <property type="entry name" value="Cas12f1-like_TNB"/>
    <property type="match status" value="1"/>
</dbReference>
<evidence type="ECO:0000313" key="3">
    <source>
        <dbReference type="EMBL" id="QNM10774.1"/>
    </source>
</evidence>
<name>A0A7G9GIZ2_9FIRM</name>